<gene>
    <name evidence="10" type="ORF">GH714_021733</name>
</gene>
<feature type="transmembrane region" description="Helical" evidence="9">
    <location>
        <begin position="78"/>
        <end position="99"/>
    </location>
</feature>
<evidence type="ECO:0000313" key="11">
    <source>
        <dbReference type="Proteomes" id="UP000467840"/>
    </source>
</evidence>
<dbReference type="GO" id="GO:0051119">
    <property type="term" value="F:sugar transmembrane transporter activity"/>
    <property type="evidence" value="ECO:0007669"/>
    <property type="project" value="InterPro"/>
</dbReference>
<evidence type="ECO:0000256" key="2">
    <source>
        <dbReference type="ARBA" id="ARBA00007809"/>
    </source>
</evidence>
<keyword evidence="6" id="KW-0677">Repeat</keyword>
<keyword evidence="8 9" id="KW-0472">Membrane</keyword>
<dbReference type="Gene3D" id="1.20.1280.290">
    <property type="match status" value="1"/>
</dbReference>
<evidence type="ECO:0000256" key="5">
    <source>
        <dbReference type="ARBA" id="ARBA00022692"/>
    </source>
</evidence>
<dbReference type="GO" id="GO:0016020">
    <property type="term" value="C:membrane"/>
    <property type="evidence" value="ECO:0007669"/>
    <property type="project" value="InterPro"/>
</dbReference>
<evidence type="ECO:0008006" key="12">
    <source>
        <dbReference type="Google" id="ProtNLM"/>
    </source>
</evidence>
<keyword evidence="7 9" id="KW-1133">Transmembrane helix</keyword>
<keyword evidence="11" id="KW-1185">Reference proteome</keyword>
<dbReference type="Proteomes" id="UP000467840">
    <property type="component" value="Chromosome 9"/>
</dbReference>
<reference evidence="10 11" key="1">
    <citation type="journal article" date="2020" name="Mol. Plant">
        <title>The Chromosome-Based Rubber Tree Genome Provides New Insights into Spurge Genome Evolution and Rubber Biosynthesis.</title>
        <authorList>
            <person name="Liu J."/>
            <person name="Shi C."/>
            <person name="Shi C.C."/>
            <person name="Li W."/>
            <person name="Zhang Q.J."/>
            <person name="Zhang Y."/>
            <person name="Li K."/>
            <person name="Lu H.F."/>
            <person name="Shi C."/>
            <person name="Zhu S.T."/>
            <person name="Xiao Z.Y."/>
            <person name="Nan H."/>
            <person name="Yue Y."/>
            <person name="Zhu X.G."/>
            <person name="Wu Y."/>
            <person name="Hong X.N."/>
            <person name="Fan G.Y."/>
            <person name="Tong Y."/>
            <person name="Zhang D."/>
            <person name="Mao C.L."/>
            <person name="Liu Y.L."/>
            <person name="Hao S.J."/>
            <person name="Liu W.Q."/>
            <person name="Lv M.Q."/>
            <person name="Zhang H.B."/>
            <person name="Liu Y."/>
            <person name="Hu-Tang G.R."/>
            <person name="Wang J.P."/>
            <person name="Wang J.H."/>
            <person name="Sun Y.H."/>
            <person name="Ni S.B."/>
            <person name="Chen W.B."/>
            <person name="Zhang X.C."/>
            <person name="Jiao Y.N."/>
            <person name="Eichler E.E."/>
            <person name="Li G.H."/>
            <person name="Liu X."/>
            <person name="Gao L.Z."/>
        </authorList>
    </citation>
    <scope>NUCLEOTIDE SEQUENCE [LARGE SCALE GENOMIC DNA]</scope>
    <source>
        <strain evidence="11">cv. GT1</strain>
        <tissue evidence="10">Leaf</tissue>
    </source>
</reference>
<evidence type="ECO:0000256" key="8">
    <source>
        <dbReference type="ARBA" id="ARBA00023136"/>
    </source>
</evidence>
<dbReference type="AlphaFoldDB" id="A0A6A6M0L1"/>
<organism evidence="10 11">
    <name type="scientific">Hevea brasiliensis</name>
    <name type="common">Para rubber tree</name>
    <name type="synonym">Siphonia brasiliensis</name>
    <dbReference type="NCBI Taxonomy" id="3981"/>
    <lineage>
        <taxon>Eukaryota</taxon>
        <taxon>Viridiplantae</taxon>
        <taxon>Streptophyta</taxon>
        <taxon>Embryophyta</taxon>
        <taxon>Tracheophyta</taxon>
        <taxon>Spermatophyta</taxon>
        <taxon>Magnoliopsida</taxon>
        <taxon>eudicotyledons</taxon>
        <taxon>Gunneridae</taxon>
        <taxon>Pentapetalae</taxon>
        <taxon>rosids</taxon>
        <taxon>fabids</taxon>
        <taxon>Malpighiales</taxon>
        <taxon>Euphorbiaceae</taxon>
        <taxon>Crotonoideae</taxon>
        <taxon>Micrandreae</taxon>
        <taxon>Hevea</taxon>
    </lineage>
</organism>
<proteinExistence type="inferred from homology"/>
<evidence type="ECO:0000256" key="6">
    <source>
        <dbReference type="ARBA" id="ARBA00022737"/>
    </source>
</evidence>
<evidence type="ECO:0000256" key="9">
    <source>
        <dbReference type="SAM" id="Phobius"/>
    </source>
</evidence>
<dbReference type="InterPro" id="IPR004316">
    <property type="entry name" value="SWEET_rpt"/>
</dbReference>
<feature type="transmembrane region" description="Helical" evidence="9">
    <location>
        <begin position="50"/>
        <end position="72"/>
    </location>
</feature>
<keyword evidence="5 9" id="KW-0812">Transmembrane</keyword>
<dbReference type="GO" id="GO:0051260">
    <property type="term" value="P:protein homooligomerization"/>
    <property type="evidence" value="ECO:0007669"/>
    <property type="project" value="UniProtKB-ARBA"/>
</dbReference>
<evidence type="ECO:0000256" key="3">
    <source>
        <dbReference type="ARBA" id="ARBA00022448"/>
    </source>
</evidence>
<dbReference type="EMBL" id="JAAGAX010000008">
    <property type="protein sequence ID" value="KAF2306824.1"/>
    <property type="molecule type" value="Genomic_DNA"/>
</dbReference>
<sequence length="180" mass="20923">MQCHSCQDYIQENHKEQVHRAVLRHPVRDDPAKLSPFRLRLVIKTKSVEFMPFFLSLFVFLCGTSWFIFGLLGRDPFVAVPNGFGCGLGAIQLILYFIYRKNKGKDAAAAKQPTSESLEWVQESPSKRSKWWQMGDDRLRRNKVGDYVESVYHVGCDHLFVTFYLHLHGFNLQKWSIKLA</sequence>
<dbReference type="Pfam" id="PF03083">
    <property type="entry name" value="MtN3_slv"/>
    <property type="match status" value="1"/>
</dbReference>
<comment type="subcellular location">
    <subcellularLocation>
        <location evidence="1">Endomembrane system</location>
        <topology evidence="1">Multi-pass membrane protein</topology>
    </subcellularLocation>
</comment>
<evidence type="ECO:0000256" key="7">
    <source>
        <dbReference type="ARBA" id="ARBA00022989"/>
    </source>
</evidence>
<dbReference type="PANTHER" id="PTHR10791">
    <property type="entry name" value="RAG1-ACTIVATING PROTEIN 1"/>
    <property type="match status" value="1"/>
</dbReference>
<keyword evidence="3" id="KW-0813">Transport</keyword>
<protein>
    <recommendedName>
        <fullName evidence="12">Bidirectional sugar transporter SWEET</fullName>
    </recommendedName>
</protein>
<dbReference type="InterPro" id="IPR047664">
    <property type="entry name" value="SWEET"/>
</dbReference>
<dbReference type="GO" id="GO:0012505">
    <property type="term" value="C:endomembrane system"/>
    <property type="evidence" value="ECO:0007669"/>
    <property type="project" value="UniProtKB-SubCell"/>
</dbReference>
<keyword evidence="4" id="KW-0762">Sugar transport</keyword>
<dbReference type="PANTHER" id="PTHR10791:SF44">
    <property type="entry name" value="BIDIRECTIONAL SUGAR TRANSPORTER SWEET1"/>
    <property type="match status" value="1"/>
</dbReference>
<evidence type="ECO:0000256" key="1">
    <source>
        <dbReference type="ARBA" id="ARBA00004127"/>
    </source>
</evidence>
<dbReference type="FunFam" id="1.20.1280.290:FF:000002">
    <property type="entry name" value="Bidirectional sugar transporter SWEET"/>
    <property type="match status" value="1"/>
</dbReference>
<comment type="similarity">
    <text evidence="2">Belongs to the SWEET sugar transporter family.</text>
</comment>
<accession>A0A6A6M0L1</accession>
<comment type="caution">
    <text evidence="10">The sequence shown here is derived from an EMBL/GenBank/DDBJ whole genome shotgun (WGS) entry which is preliminary data.</text>
</comment>
<evidence type="ECO:0000313" key="10">
    <source>
        <dbReference type="EMBL" id="KAF2306824.1"/>
    </source>
</evidence>
<evidence type="ECO:0000256" key="4">
    <source>
        <dbReference type="ARBA" id="ARBA00022597"/>
    </source>
</evidence>
<name>A0A6A6M0L1_HEVBR</name>